<dbReference type="EMBL" id="KB293372">
    <property type="protein sequence ID" value="ELU16033.1"/>
    <property type="molecule type" value="Genomic_DNA"/>
</dbReference>
<evidence type="ECO:0000313" key="3">
    <source>
        <dbReference type="Proteomes" id="UP000014760"/>
    </source>
</evidence>
<feature type="non-terminal residue" evidence="1">
    <location>
        <position position="116"/>
    </location>
</feature>
<evidence type="ECO:0000313" key="2">
    <source>
        <dbReference type="EnsemblMetazoa" id="CapteP71093"/>
    </source>
</evidence>
<dbReference type="OMA" id="WDTAPEQ"/>
<accession>R7VB17</accession>
<dbReference type="PANTHER" id="PTHR33332">
    <property type="entry name" value="REVERSE TRANSCRIPTASE DOMAIN-CONTAINING PROTEIN"/>
    <property type="match status" value="1"/>
</dbReference>
<evidence type="ECO:0008006" key="4">
    <source>
        <dbReference type="Google" id="ProtNLM"/>
    </source>
</evidence>
<dbReference type="AlphaFoldDB" id="R7VB17"/>
<reference evidence="1 3" key="2">
    <citation type="journal article" date="2013" name="Nature">
        <title>Insights into bilaterian evolution from three spiralian genomes.</title>
        <authorList>
            <person name="Simakov O."/>
            <person name="Marletaz F."/>
            <person name="Cho S.J."/>
            <person name="Edsinger-Gonzales E."/>
            <person name="Havlak P."/>
            <person name="Hellsten U."/>
            <person name="Kuo D.H."/>
            <person name="Larsson T."/>
            <person name="Lv J."/>
            <person name="Arendt D."/>
            <person name="Savage R."/>
            <person name="Osoegawa K."/>
            <person name="de Jong P."/>
            <person name="Grimwood J."/>
            <person name="Chapman J.A."/>
            <person name="Shapiro H."/>
            <person name="Aerts A."/>
            <person name="Otillar R.P."/>
            <person name="Terry A.Y."/>
            <person name="Boore J.L."/>
            <person name="Grigoriev I.V."/>
            <person name="Lindberg D.R."/>
            <person name="Seaver E.C."/>
            <person name="Weisblat D.A."/>
            <person name="Putnam N.H."/>
            <person name="Rokhsar D.S."/>
        </authorList>
    </citation>
    <scope>NUCLEOTIDE SEQUENCE</scope>
    <source>
        <strain evidence="1 3">I ESC-2004</strain>
    </source>
</reference>
<organism evidence="1">
    <name type="scientific">Capitella teleta</name>
    <name type="common">Polychaete worm</name>
    <dbReference type="NCBI Taxonomy" id="283909"/>
    <lineage>
        <taxon>Eukaryota</taxon>
        <taxon>Metazoa</taxon>
        <taxon>Spiralia</taxon>
        <taxon>Lophotrochozoa</taxon>
        <taxon>Annelida</taxon>
        <taxon>Polychaeta</taxon>
        <taxon>Sedentaria</taxon>
        <taxon>Scolecida</taxon>
        <taxon>Capitellidae</taxon>
        <taxon>Capitella</taxon>
    </lineage>
</organism>
<reference evidence="3" key="1">
    <citation type="submission" date="2012-12" db="EMBL/GenBank/DDBJ databases">
        <authorList>
            <person name="Hellsten U."/>
            <person name="Grimwood J."/>
            <person name="Chapman J.A."/>
            <person name="Shapiro H."/>
            <person name="Aerts A."/>
            <person name="Otillar R.P."/>
            <person name="Terry A.Y."/>
            <person name="Boore J.L."/>
            <person name="Simakov O."/>
            <person name="Marletaz F."/>
            <person name="Cho S.-J."/>
            <person name="Edsinger-Gonzales E."/>
            <person name="Havlak P."/>
            <person name="Kuo D.-H."/>
            <person name="Larsson T."/>
            <person name="Lv J."/>
            <person name="Arendt D."/>
            <person name="Savage R."/>
            <person name="Osoegawa K."/>
            <person name="de Jong P."/>
            <person name="Lindberg D.R."/>
            <person name="Seaver E.C."/>
            <person name="Weisblat D.A."/>
            <person name="Putnam N.H."/>
            <person name="Grigoriev I.V."/>
            <person name="Rokhsar D.S."/>
        </authorList>
    </citation>
    <scope>NUCLEOTIDE SEQUENCE</scope>
    <source>
        <strain evidence="3">I ESC-2004</strain>
    </source>
</reference>
<dbReference type="OrthoDB" id="6087640at2759"/>
<dbReference type="EnsemblMetazoa" id="CapteT71093">
    <property type="protein sequence ID" value="CapteP71093"/>
    <property type="gene ID" value="CapteG71093"/>
</dbReference>
<sequence length="116" mass="13223">MNEDLTTLSEWCTANSLKINVSKCNCMLFGEKRGAQSGGAVKMNNAEVHRVTEFKLLGIIIDDKLKWNHHIDYVSRKISSGLYAMRRVKNYVPCSALLKMYFTLVHAHLSYGNVVW</sequence>
<reference evidence="2" key="3">
    <citation type="submission" date="2015-06" db="UniProtKB">
        <authorList>
            <consortium name="EnsemblMetazoa"/>
        </authorList>
    </citation>
    <scope>IDENTIFICATION</scope>
</reference>
<dbReference type="HOGENOM" id="CLU_000680_22_3_1"/>
<name>R7VB17_CAPTE</name>
<dbReference type="STRING" id="283909.R7VB17"/>
<keyword evidence="3" id="KW-1185">Reference proteome</keyword>
<dbReference type="Proteomes" id="UP000014760">
    <property type="component" value="Unassembled WGS sequence"/>
</dbReference>
<dbReference type="EMBL" id="AMQN01037128">
    <property type="status" value="NOT_ANNOTATED_CDS"/>
    <property type="molecule type" value="Genomic_DNA"/>
</dbReference>
<protein>
    <recommendedName>
        <fullName evidence="4">Reverse transcriptase domain-containing protein</fullName>
    </recommendedName>
</protein>
<proteinExistence type="predicted"/>
<evidence type="ECO:0000313" key="1">
    <source>
        <dbReference type="EMBL" id="ELU16033.1"/>
    </source>
</evidence>
<gene>
    <name evidence="1" type="ORF">CAPTEDRAFT_71093</name>
</gene>